<dbReference type="PANTHER" id="PTHR23063:SF60">
    <property type="entry name" value="LYSOPHOSPHATIDIC ACID:OLEOYL-COA ACYLTRANSFERASE 1"/>
    <property type="match status" value="1"/>
</dbReference>
<evidence type="ECO:0000256" key="1">
    <source>
        <dbReference type="ARBA" id="ARBA00022679"/>
    </source>
</evidence>
<name>A0AAV7ZFZ6_9EUKA</name>
<dbReference type="EMBL" id="JANTQA010000032">
    <property type="protein sequence ID" value="KAJ3439986.1"/>
    <property type="molecule type" value="Genomic_DNA"/>
</dbReference>
<sequence length="366" mass="42489">MKIPSEFQPSKIYEIKSQIKWVKLLATYLVSPILSLIRLTLFVPIFVLFYASGEFFKYLRTKISVSYFQKIRIIERVVLKTLAYLILFIFGVFKVQFILSLQPNLFNNDLRKERTQKNKENQKDEEKEKEKEKEKRKEIKYTQKELIEFTTSDGDLIISNHISILEIFFLTAQHAPVFTGICKKAGNVVPITAGKAVIDTLLNNHYLNNQTDCVPFSDLIGKTQKQFLGPIVVFPEGTTSNGKSLLQFTPVFENWTKYAEKDSESSSQIIPICFKCNRNFFTNKRFVPIFTLGNSFRFLYNLCSQPINKIKIIRMHPQSIPFEPLKEDSLEKNQWAEELRAEMCNVFKLKSSKIGANDKYLLLGKL</sequence>
<evidence type="ECO:0000256" key="5">
    <source>
        <dbReference type="ARBA" id="ARBA00023136"/>
    </source>
</evidence>
<gene>
    <name evidence="9" type="ORF">M0812_16032</name>
</gene>
<accession>A0AAV7ZFZ6</accession>
<dbReference type="GO" id="GO:0016746">
    <property type="term" value="F:acyltransferase activity"/>
    <property type="evidence" value="ECO:0007669"/>
    <property type="project" value="UniProtKB-KW"/>
</dbReference>
<proteinExistence type="predicted"/>
<dbReference type="SUPFAM" id="SSF69593">
    <property type="entry name" value="Glycerol-3-phosphate (1)-acyltransferase"/>
    <property type="match status" value="1"/>
</dbReference>
<evidence type="ECO:0000256" key="2">
    <source>
        <dbReference type="ARBA" id="ARBA00022692"/>
    </source>
</evidence>
<keyword evidence="5 8" id="KW-0472">Membrane</keyword>
<keyword evidence="3 8" id="KW-1133">Transmembrane helix</keyword>
<evidence type="ECO:0000256" key="8">
    <source>
        <dbReference type="SAM" id="Phobius"/>
    </source>
</evidence>
<protein>
    <submittedName>
        <fullName evidence="9">Oleoyl-coa acyltransferase</fullName>
    </submittedName>
</protein>
<dbReference type="PANTHER" id="PTHR23063">
    <property type="entry name" value="PHOSPHOLIPID ACYLTRANSFERASE"/>
    <property type="match status" value="1"/>
</dbReference>
<feature type="region of interest" description="Disordered" evidence="7">
    <location>
        <begin position="112"/>
        <end position="135"/>
    </location>
</feature>
<dbReference type="Proteomes" id="UP001146793">
    <property type="component" value="Unassembled WGS sequence"/>
</dbReference>
<feature type="transmembrane region" description="Helical" evidence="8">
    <location>
        <begin position="33"/>
        <end position="56"/>
    </location>
</feature>
<evidence type="ECO:0000313" key="9">
    <source>
        <dbReference type="EMBL" id="KAJ3439986.1"/>
    </source>
</evidence>
<dbReference type="AlphaFoldDB" id="A0AAV7ZFZ6"/>
<dbReference type="GO" id="GO:0006629">
    <property type="term" value="P:lipid metabolic process"/>
    <property type="evidence" value="ECO:0007669"/>
    <property type="project" value="UniProtKB-KW"/>
</dbReference>
<feature type="transmembrane region" description="Helical" evidence="8">
    <location>
        <begin position="77"/>
        <end position="99"/>
    </location>
</feature>
<organism evidence="9 10">
    <name type="scientific">Anaeramoeba flamelloides</name>
    <dbReference type="NCBI Taxonomy" id="1746091"/>
    <lineage>
        <taxon>Eukaryota</taxon>
        <taxon>Metamonada</taxon>
        <taxon>Anaeramoebidae</taxon>
        <taxon>Anaeramoeba</taxon>
    </lineage>
</organism>
<evidence type="ECO:0000313" key="10">
    <source>
        <dbReference type="Proteomes" id="UP001146793"/>
    </source>
</evidence>
<reference evidence="9" key="1">
    <citation type="submission" date="2022-08" db="EMBL/GenBank/DDBJ databases">
        <title>Novel sulphate-reducing endosymbionts in the free-living metamonad Anaeramoeba.</title>
        <authorList>
            <person name="Jerlstrom-Hultqvist J."/>
            <person name="Cepicka I."/>
            <person name="Gallot-Lavallee L."/>
            <person name="Salas-Leiva D."/>
            <person name="Curtis B.A."/>
            <person name="Zahonova K."/>
            <person name="Pipaliya S."/>
            <person name="Dacks J."/>
            <person name="Roger A.J."/>
        </authorList>
    </citation>
    <scope>NUCLEOTIDE SEQUENCE</scope>
    <source>
        <strain evidence="9">Busselton2</strain>
    </source>
</reference>
<comment type="caution">
    <text evidence="9">The sequence shown here is derived from an EMBL/GenBank/DDBJ whole genome shotgun (WGS) entry which is preliminary data.</text>
</comment>
<evidence type="ECO:0000256" key="6">
    <source>
        <dbReference type="ARBA" id="ARBA00023315"/>
    </source>
</evidence>
<evidence type="ECO:0000256" key="4">
    <source>
        <dbReference type="ARBA" id="ARBA00023098"/>
    </source>
</evidence>
<evidence type="ECO:0000256" key="3">
    <source>
        <dbReference type="ARBA" id="ARBA00022989"/>
    </source>
</evidence>
<evidence type="ECO:0000256" key="7">
    <source>
        <dbReference type="SAM" id="MobiDB-lite"/>
    </source>
</evidence>
<keyword evidence="2 8" id="KW-0812">Transmembrane</keyword>
<keyword evidence="4" id="KW-0443">Lipid metabolism</keyword>
<keyword evidence="6 9" id="KW-0012">Acyltransferase</keyword>
<keyword evidence="1" id="KW-0808">Transferase</keyword>